<dbReference type="InterPro" id="IPR047708">
    <property type="entry name" value="CD1871A-like"/>
</dbReference>
<gene>
    <name evidence="1" type="ORF">DWX94_11245</name>
</gene>
<proteinExistence type="predicted"/>
<dbReference type="AlphaFoldDB" id="A0A412ILZ7"/>
<dbReference type="EMBL" id="QRVK01000034">
    <property type="protein sequence ID" value="RGS38935.1"/>
    <property type="molecule type" value="Genomic_DNA"/>
</dbReference>
<accession>A0A412ILZ7</accession>
<sequence>MLKYRKMSQTILLITGIAMISYGAVRGEAAAVLSKAIKLCLECVGIG</sequence>
<evidence type="ECO:0000313" key="1">
    <source>
        <dbReference type="EMBL" id="RGS38935.1"/>
    </source>
</evidence>
<name>A0A412ILZ7_9FIRM</name>
<reference evidence="1 2" key="1">
    <citation type="submission" date="2018-08" db="EMBL/GenBank/DDBJ databases">
        <title>A genome reference for cultivated species of the human gut microbiota.</title>
        <authorList>
            <person name="Zou Y."/>
            <person name="Xue W."/>
            <person name="Luo G."/>
        </authorList>
    </citation>
    <scope>NUCLEOTIDE SEQUENCE [LARGE SCALE GENOMIC DNA]</scope>
    <source>
        <strain evidence="1 2">AF22-21</strain>
    </source>
</reference>
<dbReference type="Proteomes" id="UP000283295">
    <property type="component" value="Unassembled WGS sequence"/>
</dbReference>
<protein>
    <submittedName>
        <fullName evidence="1">Thioredoxin</fullName>
    </submittedName>
</protein>
<dbReference type="NCBIfam" id="NF040920">
    <property type="entry name" value="CD1871A_fam"/>
    <property type="match status" value="1"/>
</dbReference>
<dbReference type="OrthoDB" id="1698689at2"/>
<organism evidence="1 2">
    <name type="scientific">Coprococcus eutactus</name>
    <dbReference type="NCBI Taxonomy" id="33043"/>
    <lineage>
        <taxon>Bacteria</taxon>
        <taxon>Bacillati</taxon>
        <taxon>Bacillota</taxon>
        <taxon>Clostridia</taxon>
        <taxon>Lachnospirales</taxon>
        <taxon>Lachnospiraceae</taxon>
        <taxon>Coprococcus</taxon>
    </lineage>
</organism>
<evidence type="ECO:0000313" key="2">
    <source>
        <dbReference type="Proteomes" id="UP000283295"/>
    </source>
</evidence>
<comment type="caution">
    <text evidence="1">The sequence shown here is derived from an EMBL/GenBank/DDBJ whole genome shotgun (WGS) entry which is preliminary data.</text>
</comment>